<gene>
    <name evidence="1" type="ORF">TEGL_25000</name>
</gene>
<organism evidence="1 2">
    <name type="scientific">Terrisporobacter glycolicus ATCC 14880 = DSM 1288</name>
    <dbReference type="NCBI Taxonomy" id="1121315"/>
    <lineage>
        <taxon>Bacteria</taxon>
        <taxon>Bacillati</taxon>
        <taxon>Bacillota</taxon>
        <taxon>Clostridia</taxon>
        <taxon>Peptostreptococcales</taxon>
        <taxon>Peptostreptococcaceae</taxon>
        <taxon>Terrisporobacter</taxon>
    </lineage>
</organism>
<name>A0ABZ2EWK7_9FIRM</name>
<evidence type="ECO:0000313" key="1">
    <source>
        <dbReference type="EMBL" id="WWD84078.1"/>
    </source>
</evidence>
<sequence length="80" mass="9741">MRNIIDYVENEFYTFNEKKFNTVDSLILSQVTNFLYDDLVGDLYSLKPPVYFKDLLKAEYFEKMFRSFILPKKINNYYLL</sequence>
<dbReference type="Proteomes" id="UP001348492">
    <property type="component" value="Chromosome"/>
</dbReference>
<accession>A0ABZ2EWK7</accession>
<dbReference type="EMBL" id="CP117523">
    <property type="protein sequence ID" value="WWD84078.1"/>
    <property type="molecule type" value="Genomic_DNA"/>
</dbReference>
<proteinExistence type="predicted"/>
<protein>
    <submittedName>
        <fullName evidence="1">Uncharacterized protein</fullName>
    </submittedName>
</protein>
<evidence type="ECO:0000313" key="2">
    <source>
        <dbReference type="Proteomes" id="UP001348492"/>
    </source>
</evidence>
<reference evidence="1 2" key="1">
    <citation type="journal article" date="2023" name="PLoS ONE">
        <title>Genome-based metabolic and phylogenomic analysis of three Terrisporobacter species.</title>
        <authorList>
            <person name="Boer T."/>
            <person name="Bengelsdorf F.R."/>
            <person name="Bomeke M."/>
            <person name="Daniel R."/>
            <person name="Poehlein A."/>
        </authorList>
    </citation>
    <scope>NUCLEOTIDE SEQUENCE [LARGE SCALE GENOMIC DNA]</scope>
    <source>
        <strain evidence="1 2">DSM 1288</strain>
    </source>
</reference>
<keyword evidence="2" id="KW-1185">Reference proteome</keyword>